<proteinExistence type="predicted"/>
<accession>A0ABR7ILW2</accession>
<dbReference type="RefSeq" id="WP_186995615.1">
    <property type="nucleotide sequence ID" value="NZ_JACOQG010000040.1"/>
</dbReference>
<gene>
    <name evidence="1" type="ORF">H8Z82_15505</name>
</gene>
<protein>
    <submittedName>
        <fullName evidence="1">SIR2 family protein</fullName>
    </submittedName>
</protein>
<name>A0ABR7ILW2_9FIRM</name>
<dbReference type="Proteomes" id="UP000649826">
    <property type="component" value="Unassembled WGS sequence"/>
</dbReference>
<comment type="caution">
    <text evidence="1">The sequence shown here is derived from an EMBL/GenBank/DDBJ whole genome shotgun (WGS) entry which is preliminary data.</text>
</comment>
<reference evidence="1 2" key="1">
    <citation type="submission" date="2020-08" db="EMBL/GenBank/DDBJ databases">
        <title>Genome public.</title>
        <authorList>
            <person name="Liu C."/>
            <person name="Sun Q."/>
        </authorList>
    </citation>
    <scope>NUCLEOTIDE SEQUENCE [LARGE SCALE GENOMIC DNA]</scope>
    <source>
        <strain evidence="1 2">M29</strain>
    </source>
</reference>
<dbReference type="Pfam" id="PF13289">
    <property type="entry name" value="SIR2_2"/>
    <property type="match status" value="1"/>
</dbReference>
<keyword evidence="2" id="KW-1185">Reference proteome</keyword>
<dbReference type="InterPro" id="IPR029035">
    <property type="entry name" value="DHS-like_NAD/FAD-binding_dom"/>
</dbReference>
<dbReference type="SUPFAM" id="SSF52467">
    <property type="entry name" value="DHS-like NAD/FAD-binding domain"/>
    <property type="match status" value="1"/>
</dbReference>
<organism evidence="1 2">
    <name type="scientific">Blautia difficilis</name>
    <dbReference type="NCBI Taxonomy" id="2763027"/>
    <lineage>
        <taxon>Bacteria</taxon>
        <taxon>Bacillati</taxon>
        <taxon>Bacillota</taxon>
        <taxon>Clostridia</taxon>
        <taxon>Lachnospirales</taxon>
        <taxon>Lachnospiraceae</taxon>
        <taxon>Blautia</taxon>
    </lineage>
</organism>
<evidence type="ECO:0000313" key="1">
    <source>
        <dbReference type="EMBL" id="MBC5781021.1"/>
    </source>
</evidence>
<dbReference type="EMBL" id="JACOQG010000040">
    <property type="protein sequence ID" value="MBC5781021.1"/>
    <property type="molecule type" value="Genomic_DNA"/>
</dbReference>
<sequence length="1162" mass="138085">MNKKYMKEISEALAEKHAVLMVGAGFSKNAEKISVVDKYFMNWNELSDLFYEQLYDDSQSPGKAYNSSLRLAQEVEIMFGRPKLEKIIKEAVPDLDYAPSDLYVKLMELPWRDVFTTNYDTLLERAADKVSTRRYHVVHCQEDLVNSNQYPRIVKLHGSFPSHRPFIITEEDYRTYPVRFAAMVNTVQQAMLENVFCMIGFSCEDPNFIKWIGWIHDNLGKSSSQMIYMVSVTHIPESKRKLLFDRNIIVLNLEDLWPEKSIEERVGNFLKELNSDVEGNRKKSNWFDYQKLDVDTPSKIKKKTACMKQLNASYPGWIFLPWKMKSKVDYALKQFTNMDGLENLPYEDQLDYIYELVRFMDIAGRPLLSQYVERFWGIVNTEAEEPTEKQKKSQCFFKKQEIYLQLLRAFREQAQWKLYDECYEKIEKEKLDYDRRQFLYACDCWKYLFRFEAKELTNMLENWKLLSGDAYWALIKANMYVFIGETTKAERLLSGALIQVRKQLIKENDNEYLVSVEESIVSLINYIRQGNWKISSDDLERCLNDNVLSWWNENDKYCYHLNEINEPKERFEENDNFDLSTTFTMNFGENNQNIFYALEYWRFLELTGHPFRVNSVSNTKGLFPSLRYLANYYSHWSLMQILIARDSKHVDVLFGRASLAELTQENVDAITTDYLTFWNTVSQNIKSKNSFWSRSIYDQSAAILPIILSRLCYKCSESMLDQLYDKAVELCLSDASIMFKEVGNLFKGIFSAYSVEKQNEKLEKLLQLPMGRNQTTGYYDPVFLVDIPNEKQNLDLKIYNRTMYQIRQWVEDPDKNSEAAINRLRNLDKLILLNDEDRNYLCQIIEDSQDIHDKWWLYRFDSQKYSEKKKEVYEDTLKKIEKDSNPEKFAFNQHHYEYLIDIIKDLSIQTIDIERLFRLLKDLVTASKKWNNFGYYVVKLRISQSFFIALECLFLQDKSESELSRAEYEAITDYFTELKDGYNHPAAIDMVEAIFVKKEKSVLDDFQQELWLCDENDLELFIDFYNEVYQYQFPIRDNVTLSKYSEILFSVIVYRTMSNELYQSQAVWRLCESLIAVQIPLDWKLKPLLNSLRKCQEETQIRKTDSERQAIYKLQCRMIGCRIARELYRRNIRVNIIGAWKQVSECKDEFTEIRNIHFDENP</sequence>
<evidence type="ECO:0000313" key="2">
    <source>
        <dbReference type="Proteomes" id="UP000649826"/>
    </source>
</evidence>